<accession>A0A428Q888</accession>
<evidence type="ECO:0000313" key="4">
    <source>
        <dbReference type="Proteomes" id="UP000288168"/>
    </source>
</evidence>
<gene>
    <name evidence="3" type="ORF">CEP54_006270</name>
</gene>
<feature type="transmembrane region" description="Helical" evidence="1">
    <location>
        <begin position="12"/>
        <end position="30"/>
    </location>
</feature>
<dbReference type="PANTHER" id="PTHR42109">
    <property type="entry name" value="UNPLACED GENOMIC SCAFFOLD UM_SCAF_CONTIG_1.265, WHOLE GENOME SHOTGUN SEQUENCE"/>
    <property type="match status" value="1"/>
</dbReference>
<dbReference type="Proteomes" id="UP000288168">
    <property type="component" value="Unassembled WGS sequence"/>
</dbReference>
<keyword evidence="4" id="KW-1185">Reference proteome</keyword>
<dbReference type="PANTHER" id="PTHR42109:SF3">
    <property type="entry name" value="INTEGRAL MEMBRANE PROTEIN (AFU_ORTHOLOGUE AFUA_5G00100)"/>
    <property type="match status" value="1"/>
</dbReference>
<evidence type="ECO:0000259" key="2">
    <source>
        <dbReference type="Pfam" id="PF24800"/>
    </source>
</evidence>
<keyword evidence="1" id="KW-1133">Transmembrane helix</keyword>
<feature type="domain" description="DUF7702" evidence="2">
    <location>
        <begin position="9"/>
        <end position="94"/>
    </location>
</feature>
<dbReference type="EMBL" id="NKCI01000051">
    <property type="protein sequence ID" value="RSL61469.1"/>
    <property type="molecule type" value="Genomic_DNA"/>
</dbReference>
<protein>
    <recommendedName>
        <fullName evidence="2">DUF7702 domain-containing protein</fullName>
    </recommendedName>
</protein>
<keyword evidence="1" id="KW-0812">Transmembrane</keyword>
<keyword evidence="1" id="KW-0472">Membrane</keyword>
<reference evidence="3 4" key="1">
    <citation type="submission" date="2017-06" db="EMBL/GenBank/DDBJ databases">
        <title>Comparative genomic analysis of Ambrosia Fusariam Clade fungi.</title>
        <authorList>
            <person name="Stajich J.E."/>
            <person name="Carrillo J."/>
            <person name="Kijimoto T."/>
            <person name="Eskalen A."/>
            <person name="O'Donnell K."/>
            <person name="Kasson M."/>
        </authorList>
    </citation>
    <scope>NUCLEOTIDE SEQUENCE [LARGE SCALE GENOMIC DNA]</scope>
    <source>
        <strain evidence="3 4">NRRL62584</strain>
    </source>
</reference>
<feature type="transmembrane region" description="Helical" evidence="1">
    <location>
        <begin position="51"/>
        <end position="72"/>
    </location>
</feature>
<proteinExistence type="predicted"/>
<name>A0A428Q888_9HYPO</name>
<dbReference type="Pfam" id="PF24800">
    <property type="entry name" value="DUF7702"/>
    <property type="match status" value="2"/>
</dbReference>
<comment type="caution">
    <text evidence="3">The sequence shown here is derived from an EMBL/GenBank/DDBJ whole genome shotgun (WGS) entry which is preliminary data.</text>
</comment>
<dbReference type="AlphaFoldDB" id="A0A428Q888"/>
<feature type="transmembrane region" description="Helical" evidence="1">
    <location>
        <begin position="107"/>
        <end position="130"/>
    </location>
</feature>
<feature type="domain" description="DUF7702" evidence="2">
    <location>
        <begin position="105"/>
        <end position="169"/>
    </location>
</feature>
<organism evidence="3 4">
    <name type="scientific">Fusarium duplospermum</name>
    <dbReference type="NCBI Taxonomy" id="1325734"/>
    <lineage>
        <taxon>Eukaryota</taxon>
        <taxon>Fungi</taxon>
        <taxon>Dikarya</taxon>
        <taxon>Ascomycota</taxon>
        <taxon>Pezizomycotina</taxon>
        <taxon>Sordariomycetes</taxon>
        <taxon>Hypocreomycetidae</taxon>
        <taxon>Hypocreales</taxon>
        <taxon>Nectriaceae</taxon>
        <taxon>Fusarium</taxon>
        <taxon>Fusarium solani species complex</taxon>
    </lineage>
</organism>
<dbReference type="OrthoDB" id="2560628at2759"/>
<evidence type="ECO:0000256" key="1">
    <source>
        <dbReference type="SAM" id="Phobius"/>
    </source>
</evidence>
<evidence type="ECO:0000313" key="3">
    <source>
        <dbReference type="EMBL" id="RSL61469.1"/>
    </source>
</evidence>
<dbReference type="InterPro" id="IPR056119">
    <property type="entry name" value="DUF7702"/>
</dbReference>
<sequence length="182" mass="19582">MQMGDNPGSGAAIITSIGLSPLLLAVAGVLHEARFYNASPEKRCLKTKKEAIIIILFHMQVMLGIALVAVGMSRLMSETTRDKIAQGWKLAKIGAVNQTPHNHGPRLLLAVLIALPFVGIRVLATFIYVISENQSLSAMTGAIGTRVGLYIVEEIVATLVLVGAGVVTRDIRKEREDEVLLD</sequence>